<dbReference type="EMBL" id="JAEUBE010000158">
    <property type="protein sequence ID" value="KAH3668231.1"/>
    <property type="molecule type" value="Genomic_DNA"/>
</dbReference>
<keyword evidence="2" id="KW-1185">Reference proteome</keyword>
<organism evidence="1 2">
    <name type="scientific">Ogataea philodendri</name>
    <dbReference type="NCBI Taxonomy" id="1378263"/>
    <lineage>
        <taxon>Eukaryota</taxon>
        <taxon>Fungi</taxon>
        <taxon>Dikarya</taxon>
        <taxon>Ascomycota</taxon>
        <taxon>Saccharomycotina</taxon>
        <taxon>Pichiomycetes</taxon>
        <taxon>Pichiales</taxon>
        <taxon>Pichiaceae</taxon>
        <taxon>Ogataea</taxon>
    </lineage>
</organism>
<accession>A0A9P8PAL2</accession>
<reference evidence="1" key="1">
    <citation type="journal article" date="2021" name="Open Biol.">
        <title>Shared evolutionary footprints suggest mitochondrial oxidative damage underlies multiple complex I losses in fungi.</title>
        <authorList>
            <person name="Schikora-Tamarit M.A."/>
            <person name="Marcet-Houben M."/>
            <person name="Nosek J."/>
            <person name="Gabaldon T."/>
        </authorList>
    </citation>
    <scope>NUCLEOTIDE SEQUENCE</scope>
    <source>
        <strain evidence="1">CBS6075</strain>
    </source>
</reference>
<evidence type="ECO:0000313" key="1">
    <source>
        <dbReference type="EMBL" id="KAH3668231.1"/>
    </source>
</evidence>
<reference evidence="1" key="2">
    <citation type="submission" date="2021-01" db="EMBL/GenBank/DDBJ databases">
        <authorList>
            <person name="Schikora-Tamarit M.A."/>
        </authorList>
    </citation>
    <scope>NUCLEOTIDE SEQUENCE</scope>
    <source>
        <strain evidence="1">CBS6075</strain>
    </source>
</reference>
<gene>
    <name evidence="1" type="ORF">OGAPHI_001985</name>
</gene>
<dbReference type="GeneID" id="70233952"/>
<sequence>MLLFPAATTITNPLWYAALTASSRTELFAAPSDKLATPGTFPLSFLCLTANWSPAMTDESEPWPYLSSTFTLMRLISLATPNVFDPISPATCVPWPTKSALVRSSL</sequence>
<protein>
    <submittedName>
        <fullName evidence="1">Uncharacterized protein</fullName>
    </submittedName>
</protein>
<evidence type="ECO:0000313" key="2">
    <source>
        <dbReference type="Proteomes" id="UP000769157"/>
    </source>
</evidence>
<proteinExistence type="predicted"/>
<comment type="caution">
    <text evidence="1">The sequence shown here is derived from an EMBL/GenBank/DDBJ whole genome shotgun (WGS) entry which is preliminary data.</text>
</comment>
<dbReference type="RefSeq" id="XP_046062645.1">
    <property type="nucleotide sequence ID" value="XM_046202805.1"/>
</dbReference>
<name>A0A9P8PAL2_9ASCO</name>
<dbReference type="AlphaFoldDB" id="A0A9P8PAL2"/>
<dbReference type="Proteomes" id="UP000769157">
    <property type="component" value="Unassembled WGS sequence"/>
</dbReference>